<dbReference type="Pfam" id="PF02518">
    <property type="entry name" value="HATPase_c"/>
    <property type="match status" value="1"/>
</dbReference>
<dbReference type="PROSITE" id="PS50109">
    <property type="entry name" value="HIS_KIN"/>
    <property type="match status" value="1"/>
</dbReference>
<dbReference type="InterPro" id="IPR004358">
    <property type="entry name" value="Sig_transdc_His_kin-like_C"/>
</dbReference>
<gene>
    <name evidence="4" type="ORF">NLK58_08480</name>
</gene>
<accession>A0ABZ2W786</accession>
<keyword evidence="4" id="KW-0547">Nucleotide-binding</keyword>
<protein>
    <recommendedName>
        <fullName evidence="2">histidine kinase</fullName>
        <ecNumber evidence="2">2.7.13.3</ecNumber>
    </recommendedName>
</protein>
<dbReference type="PANTHER" id="PTHR43065">
    <property type="entry name" value="SENSOR HISTIDINE KINASE"/>
    <property type="match status" value="1"/>
</dbReference>
<comment type="catalytic activity">
    <reaction evidence="1">
        <text>ATP + protein L-histidine = ADP + protein N-phospho-L-histidine.</text>
        <dbReference type="EC" id="2.7.13.3"/>
    </reaction>
</comment>
<dbReference type="InterPro" id="IPR003594">
    <property type="entry name" value="HATPase_dom"/>
</dbReference>
<dbReference type="PRINTS" id="PR00344">
    <property type="entry name" value="BCTRLSENSOR"/>
</dbReference>
<evidence type="ECO:0000313" key="5">
    <source>
        <dbReference type="Proteomes" id="UP001475781"/>
    </source>
</evidence>
<proteinExistence type="predicted"/>
<evidence type="ECO:0000256" key="2">
    <source>
        <dbReference type="ARBA" id="ARBA00012438"/>
    </source>
</evidence>
<sequence length="745" mass="85050">MTDQEQMSSEDDGAVSLRPKARILKTLGEELISSETVALIELVKNAYDADAQNVLISFSEGLMEGRGFIRVMDDGHGMDMKTIRNSWMVIATSTKKNNKISKSGKRRVLGEKGIGRFATARIAQELELVTRTADQPTTESYAVFDWTQFENDDLFLDDILFLADEQEANAIVPGWRLENFADEAYEVPYHGTILTMNRLKHTWEKSDLENLQRGLSRLLSPFYSESDFNIFMELPEEHSEFSSRISPPEIINYPHYIVQGKIKGSGEYSFSVRIQEEGKDHNFSGFLYKTFSRGEWMLHTSSQEFELTIENQKERSVECGPFDFELRIWDRDELENVDQKVGGGVRSIRKDLNAIAGINIYRDGFRVLPYGEPDNDWLRLDLRRVQSPTKRLSNNQITGYIAITADKNPQLHDRSNREGLDNNQAYFDLQDIMKFILNETENLRYSFKRKKPNEKNNGEQKGLFDSPDFSELAKAVSGDDINKESTLKLINKAEDDWKKQIKKLQGVLSQYHALATLGGIVDKILHDGRQPLAKIQTEAGLGQEIAEDLVSEIPESAQLKELEKSFFKIVSQSSILRDVFRRAEPFGGRKRGRPKKYYIEDLVNEIFSLYSKEFDDASIIADIPSTQTLVSIDTTELSEIFTNLITNSIYWLKSVPKESRRIHVMIERRKDSSLEIIFSDTGPGIDQKYKDLIFEPYFSRKPDGHGLGLCLVGEIVHDYYNGTVELLDTGSSGGTAFRIIINKRV</sequence>
<dbReference type="Pfam" id="PF13589">
    <property type="entry name" value="HATPase_c_3"/>
    <property type="match status" value="1"/>
</dbReference>
<evidence type="ECO:0000259" key="3">
    <source>
        <dbReference type="PROSITE" id="PS50109"/>
    </source>
</evidence>
<dbReference type="RefSeq" id="WP_117618105.1">
    <property type="nucleotide sequence ID" value="NZ_CP101118.1"/>
</dbReference>
<dbReference type="InterPro" id="IPR005467">
    <property type="entry name" value="His_kinase_dom"/>
</dbReference>
<dbReference type="SUPFAM" id="SSF55874">
    <property type="entry name" value="ATPase domain of HSP90 chaperone/DNA topoisomerase II/histidine kinase"/>
    <property type="match status" value="2"/>
</dbReference>
<evidence type="ECO:0000313" key="4">
    <source>
        <dbReference type="EMBL" id="WZF90210.1"/>
    </source>
</evidence>
<dbReference type="CDD" id="cd00075">
    <property type="entry name" value="HATPase"/>
    <property type="match status" value="1"/>
</dbReference>
<name>A0ABZ2W786_9GAMM</name>
<dbReference type="Gene3D" id="3.30.565.10">
    <property type="entry name" value="Histidine kinase-like ATPase, C-terminal domain"/>
    <property type="match status" value="2"/>
</dbReference>
<reference evidence="4 5" key="1">
    <citation type="submission" date="2022-07" db="EMBL/GenBank/DDBJ databases">
        <title>A copper resistant bacterium isolated from sediment samples of deep sea hydrothermal areas.</title>
        <authorList>
            <person name="Zeng X."/>
        </authorList>
    </citation>
    <scope>NUCLEOTIDE SEQUENCE [LARGE SCALE GENOMIC DNA]</scope>
    <source>
        <strain evidence="5">CuT 6</strain>
    </source>
</reference>
<dbReference type="EC" id="2.7.13.3" evidence="2"/>
<dbReference type="InterPro" id="IPR036890">
    <property type="entry name" value="HATPase_C_sf"/>
</dbReference>
<dbReference type="EMBL" id="CP101118">
    <property type="protein sequence ID" value="WZF90210.1"/>
    <property type="molecule type" value="Genomic_DNA"/>
</dbReference>
<keyword evidence="5" id="KW-1185">Reference proteome</keyword>
<dbReference type="GO" id="GO:0005524">
    <property type="term" value="F:ATP binding"/>
    <property type="evidence" value="ECO:0007669"/>
    <property type="project" value="UniProtKB-KW"/>
</dbReference>
<dbReference type="SMART" id="SM00387">
    <property type="entry name" value="HATPase_c"/>
    <property type="match status" value="1"/>
</dbReference>
<feature type="domain" description="Histidine kinase" evidence="3">
    <location>
        <begin position="523"/>
        <end position="745"/>
    </location>
</feature>
<dbReference type="Proteomes" id="UP001475781">
    <property type="component" value="Chromosome"/>
</dbReference>
<keyword evidence="4" id="KW-0067">ATP-binding</keyword>
<organism evidence="4 5">
    <name type="scientific">Marinobacter metalliresistant</name>
    <dbReference type="NCBI Taxonomy" id="2961995"/>
    <lineage>
        <taxon>Bacteria</taxon>
        <taxon>Pseudomonadati</taxon>
        <taxon>Pseudomonadota</taxon>
        <taxon>Gammaproteobacteria</taxon>
        <taxon>Pseudomonadales</taxon>
        <taxon>Marinobacteraceae</taxon>
        <taxon>Marinobacter</taxon>
    </lineage>
</organism>
<evidence type="ECO:0000256" key="1">
    <source>
        <dbReference type="ARBA" id="ARBA00000085"/>
    </source>
</evidence>